<keyword evidence="3" id="KW-1185">Reference proteome</keyword>
<gene>
    <name evidence="2" type="ORF">PAXRUDRAFT_226911</name>
</gene>
<proteinExistence type="predicted"/>
<name>A0A0D0EBD0_9AGAM</name>
<reference evidence="3" key="2">
    <citation type="submission" date="2015-01" db="EMBL/GenBank/DDBJ databases">
        <title>Evolutionary Origins and Diversification of the Mycorrhizal Mutualists.</title>
        <authorList>
            <consortium name="DOE Joint Genome Institute"/>
            <consortium name="Mycorrhizal Genomics Consortium"/>
            <person name="Kohler A."/>
            <person name="Kuo A."/>
            <person name="Nagy L.G."/>
            <person name="Floudas D."/>
            <person name="Copeland A."/>
            <person name="Barry K.W."/>
            <person name="Cichocki N."/>
            <person name="Veneault-Fourrey C."/>
            <person name="LaButti K."/>
            <person name="Lindquist E.A."/>
            <person name="Lipzen A."/>
            <person name="Lundell T."/>
            <person name="Morin E."/>
            <person name="Murat C."/>
            <person name="Riley R."/>
            <person name="Ohm R."/>
            <person name="Sun H."/>
            <person name="Tunlid A."/>
            <person name="Henrissat B."/>
            <person name="Grigoriev I.V."/>
            <person name="Hibbett D.S."/>
            <person name="Martin F."/>
        </authorList>
    </citation>
    <scope>NUCLEOTIDE SEQUENCE [LARGE SCALE GENOMIC DNA]</scope>
    <source>
        <strain evidence="3">Ve08.2h10</strain>
    </source>
</reference>
<dbReference type="Proteomes" id="UP000054538">
    <property type="component" value="Unassembled WGS sequence"/>
</dbReference>
<accession>A0A0D0EBD0</accession>
<evidence type="ECO:0000313" key="2">
    <source>
        <dbReference type="EMBL" id="KIK97405.1"/>
    </source>
</evidence>
<feature type="compositionally biased region" description="Polar residues" evidence="1">
    <location>
        <begin position="253"/>
        <end position="264"/>
    </location>
</feature>
<evidence type="ECO:0000256" key="1">
    <source>
        <dbReference type="SAM" id="MobiDB-lite"/>
    </source>
</evidence>
<dbReference type="HOGENOM" id="CLU_539789_0_0_1"/>
<feature type="region of interest" description="Disordered" evidence="1">
    <location>
        <begin position="399"/>
        <end position="455"/>
    </location>
</feature>
<dbReference type="OrthoDB" id="3259825at2759"/>
<organism evidence="2 3">
    <name type="scientific">Paxillus rubicundulus Ve08.2h10</name>
    <dbReference type="NCBI Taxonomy" id="930991"/>
    <lineage>
        <taxon>Eukaryota</taxon>
        <taxon>Fungi</taxon>
        <taxon>Dikarya</taxon>
        <taxon>Basidiomycota</taxon>
        <taxon>Agaricomycotina</taxon>
        <taxon>Agaricomycetes</taxon>
        <taxon>Agaricomycetidae</taxon>
        <taxon>Boletales</taxon>
        <taxon>Paxilineae</taxon>
        <taxon>Paxillaceae</taxon>
        <taxon>Paxillus</taxon>
    </lineage>
</organism>
<feature type="region of interest" description="Disordered" evidence="1">
    <location>
        <begin position="160"/>
        <end position="264"/>
    </location>
</feature>
<protein>
    <submittedName>
        <fullName evidence="2">Uncharacterized protein</fullName>
    </submittedName>
</protein>
<dbReference type="STRING" id="930991.A0A0D0EBD0"/>
<feature type="compositionally biased region" description="Low complexity" evidence="1">
    <location>
        <begin position="210"/>
        <end position="229"/>
    </location>
</feature>
<feature type="compositionally biased region" description="Pro residues" evidence="1">
    <location>
        <begin position="97"/>
        <end position="106"/>
    </location>
</feature>
<dbReference type="AlphaFoldDB" id="A0A0D0EBD0"/>
<feature type="region of interest" description="Disordered" evidence="1">
    <location>
        <begin position="85"/>
        <end position="110"/>
    </location>
</feature>
<evidence type="ECO:0000313" key="3">
    <source>
        <dbReference type="Proteomes" id="UP000054538"/>
    </source>
</evidence>
<reference evidence="2 3" key="1">
    <citation type="submission" date="2014-04" db="EMBL/GenBank/DDBJ databases">
        <authorList>
            <consortium name="DOE Joint Genome Institute"/>
            <person name="Kuo A."/>
            <person name="Kohler A."/>
            <person name="Jargeat P."/>
            <person name="Nagy L.G."/>
            <person name="Floudas D."/>
            <person name="Copeland A."/>
            <person name="Barry K.W."/>
            <person name="Cichocki N."/>
            <person name="Veneault-Fourrey C."/>
            <person name="LaButti K."/>
            <person name="Lindquist E.A."/>
            <person name="Lipzen A."/>
            <person name="Lundell T."/>
            <person name="Morin E."/>
            <person name="Murat C."/>
            <person name="Sun H."/>
            <person name="Tunlid A."/>
            <person name="Henrissat B."/>
            <person name="Grigoriev I.V."/>
            <person name="Hibbett D.S."/>
            <person name="Martin F."/>
            <person name="Nordberg H.P."/>
            <person name="Cantor M.N."/>
            <person name="Hua S.X."/>
        </authorList>
    </citation>
    <scope>NUCLEOTIDE SEQUENCE [LARGE SCALE GENOMIC DNA]</scope>
    <source>
        <strain evidence="2 3">Ve08.2h10</strain>
    </source>
</reference>
<dbReference type="EMBL" id="KN824937">
    <property type="protein sequence ID" value="KIK97405.1"/>
    <property type="molecule type" value="Genomic_DNA"/>
</dbReference>
<feature type="compositionally biased region" description="Polar residues" evidence="1">
    <location>
        <begin position="311"/>
        <end position="329"/>
    </location>
</feature>
<sequence length="505" mass="54280">MHPEAHLVPFLLRQMHRQFPMCHGARRPTPVDQIELAREVQRKADAATAALMRSPSGKRFVDVNASTISVARKKIDTSQISEPRLLSAPTSVDTIPLPQPTSPPAVSPQVSLGLTGRMRRFRNTLRVKPTVPAAEEITPFPINLQPQTATLSQGLNRRPTLPLGIFGPGSSTDLGKLKAPTSSPPSSAPGLKGLMARFRKPRTADHVGDSHSSVHSRTSPTTSSPTASSHHGHVRGNVTSPTPPATTTPPSVEASTRPSVDASGTFTNEVESAAVRQLFEAASKIGLDQVALNDLLSRSTSISRAGGWMSGASSVIGNRSPTPATQQPTVLDRIPPATLSDGRLNDDDPVSGSDDRTVRKLTVRKQGEGRQTRQNRQVHENSAVIRRTLIFPSELRASKTDLSQVTRKASTRRHRRSGSTTSAQSVRSVHDRAPTPPPPKSNGSRRFSTDRSPPVPIVTTSIAAQAEALLRAPPSNVTAEKSNSAYESLWVNSALPWPCLDLYLI</sequence>
<dbReference type="InParanoid" id="A0A0D0EBD0"/>
<feature type="region of interest" description="Disordered" evidence="1">
    <location>
        <begin position="304"/>
        <end position="381"/>
    </location>
</feature>